<evidence type="ECO:0000313" key="9">
    <source>
        <dbReference type="Proteomes" id="UP000078237"/>
    </source>
</evidence>
<evidence type="ECO:0000256" key="2">
    <source>
        <dbReference type="ARBA" id="ARBA00010992"/>
    </source>
</evidence>
<feature type="transmembrane region" description="Helical" evidence="6">
    <location>
        <begin position="79"/>
        <end position="97"/>
    </location>
</feature>
<dbReference type="PROSITE" id="PS00217">
    <property type="entry name" value="SUGAR_TRANSPORT_2"/>
    <property type="match status" value="1"/>
</dbReference>
<reference evidence="8 9" key="1">
    <citation type="journal article" date="2016" name="Genome Announc.">
        <title>Genome Sequence of Madurella mycetomatis mm55, Isolated from a Human Mycetoma Case in Sudan.</title>
        <authorList>
            <person name="Smit S."/>
            <person name="Derks M.F."/>
            <person name="Bervoets S."/>
            <person name="Fahal A."/>
            <person name="van Leeuwen W."/>
            <person name="van Belkum A."/>
            <person name="van de Sande W.W."/>
        </authorList>
    </citation>
    <scope>NUCLEOTIDE SEQUENCE [LARGE SCALE GENOMIC DNA]</scope>
    <source>
        <strain evidence="9">mm55</strain>
    </source>
</reference>
<dbReference type="Gene3D" id="1.20.1250.20">
    <property type="entry name" value="MFS general substrate transporter like domains"/>
    <property type="match status" value="1"/>
</dbReference>
<dbReference type="SUPFAM" id="SSF103473">
    <property type="entry name" value="MFS general substrate transporter"/>
    <property type="match status" value="1"/>
</dbReference>
<dbReference type="AlphaFoldDB" id="A0A175VPY6"/>
<keyword evidence="8" id="KW-0813">Transport</keyword>
<feature type="transmembrane region" description="Helical" evidence="6">
    <location>
        <begin position="25"/>
        <end position="45"/>
    </location>
</feature>
<evidence type="ECO:0000259" key="7">
    <source>
        <dbReference type="PROSITE" id="PS50850"/>
    </source>
</evidence>
<evidence type="ECO:0000256" key="5">
    <source>
        <dbReference type="ARBA" id="ARBA00023136"/>
    </source>
</evidence>
<evidence type="ECO:0000256" key="3">
    <source>
        <dbReference type="ARBA" id="ARBA00022692"/>
    </source>
</evidence>
<comment type="similarity">
    <text evidence="2">Belongs to the major facilitator superfamily. Sugar transporter (TC 2.A.1.1) family.</text>
</comment>
<proteinExistence type="inferred from homology"/>
<evidence type="ECO:0000256" key="6">
    <source>
        <dbReference type="SAM" id="Phobius"/>
    </source>
</evidence>
<accession>A0A175VPY6</accession>
<feature type="transmembrane region" description="Helical" evidence="6">
    <location>
        <begin position="103"/>
        <end position="125"/>
    </location>
</feature>
<dbReference type="InterPro" id="IPR036259">
    <property type="entry name" value="MFS_trans_sf"/>
</dbReference>
<name>A0A175VPY6_9PEZI</name>
<comment type="subcellular location">
    <subcellularLocation>
        <location evidence="1">Membrane</location>
        <topology evidence="1">Multi-pass membrane protein</topology>
    </subcellularLocation>
</comment>
<protein>
    <submittedName>
        <fullName evidence="8">Glucose transporter rco-3</fullName>
    </submittedName>
</protein>
<keyword evidence="3 6" id="KW-0812">Transmembrane</keyword>
<gene>
    <name evidence="8" type="ORF">MMYC01_210231</name>
</gene>
<dbReference type="GO" id="GO:0016020">
    <property type="term" value="C:membrane"/>
    <property type="evidence" value="ECO:0007669"/>
    <property type="project" value="UniProtKB-SubCell"/>
</dbReference>
<keyword evidence="9" id="KW-1185">Reference proteome</keyword>
<evidence type="ECO:0000313" key="8">
    <source>
        <dbReference type="EMBL" id="KXX73259.1"/>
    </source>
</evidence>
<keyword evidence="4 6" id="KW-1133">Transmembrane helix</keyword>
<dbReference type="PANTHER" id="PTHR48022">
    <property type="entry name" value="PLASTIDIC GLUCOSE TRANSPORTER 4"/>
    <property type="match status" value="1"/>
</dbReference>
<evidence type="ECO:0000256" key="1">
    <source>
        <dbReference type="ARBA" id="ARBA00004141"/>
    </source>
</evidence>
<organism evidence="8 9">
    <name type="scientific">Madurella mycetomatis</name>
    <dbReference type="NCBI Taxonomy" id="100816"/>
    <lineage>
        <taxon>Eukaryota</taxon>
        <taxon>Fungi</taxon>
        <taxon>Dikarya</taxon>
        <taxon>Ascomycota</taxon>
        <taxon>Pezizomycotina</taxon>
        <taxon>Sordariomycetes</taxon>
        <taxon>Sordariomycetidae</taxon>
        <taxon>Sordariales</taxon>
        <taxon>Sordariales incertae sedis</taxon>
        <taxon>Madurella</taxon>
    </lineage>
</organism>
<dbReference type="STRING" id="100816.A0A175VPY6"/>
<feature type="transmembrane region" description="Helical" evidence="6">
    <location>
        <begin position="167"/>
        <end position="185"/>
    </location>
</feature>
<dbReference type="PANTHER" id="PTHR48022:SF6">
    <property type="entry name" value="MSTA PROTEIN-RELATED"/>
    <property type="match status" value="1"/>
</dbReference>
<dbReference type="InterPro" id="IPR020846">
    <property type="entry name" value="MFS_dom"/>
</dbReference>
<dbReference type="OrthoDB" id="6612291at2759"/>
<dbReference type="InterPro" id="IPR005829">
    <property type="entry name" value="Sugar_transporter_CS"/>
</dbReference>
<evidence type="ECO:0000256" key="4">
    <source>
        <dbReference type="ARBA" id="ARBA00022989"/>
    </source>
</evidence>
<dbReference type="GO" id="GO:0005351">
    <property type="term" value="F:carbohydrate:proton symporter activity"/>
    <property type="evidence" value="ECO:0007669"/>
    <property type="project" value="TreeGrafter"/>
</dbReference>
<dbReference type="InterPro" id="IPR050360">
    <property type="entry name" value="MFS_Sugar_Transporters"/>
</dbReference>
<dbReference type="Pfam" id="PF00083">
    <property type="entry name" value="Sugar_tr"/>
    <property type="match status" value="1"/>
</dbReference>
<feature type="transmembrane region" description="Helical" evidence="6">
    <location>
        <begin position="137"/>
        <end position="155"/>
    </location>
</feature>
<dbReference type="PROSITE" id="PS00216">
    <property type="entry name" value="SUGAR_TRANSPORT_1"/>
    <property type="match status" value="1"/>
</dbReference>
<dbReference type="EMBL" id="LCTW02000506">
    <property type="protein sequence ID" value="KXX73259.1"/>
    <property type="molecule type" value="Genomic_DNA"/>
</dbReference>
<dbReference type="PROSITE" id="PS50850">
    <property type="entry name" value="MFS"/>
    <property type="match status" value="1"/>
</dbReference>
<keyword evidence="5 6" id="KW-0472">Membrane</keyword>
<feature type="domain" description="Major facilitator superfamily (MFS) profile" evidence="7">
    <location>
        <begin position="1"/>
        <end position="309"/>
    </location>
</feature>
<keyword evidence="8" id="KW-0762">Sugar transport</keyword>
<dbReference type="InterPro" id="IPR005828">
    <property type="entry name" value="MFS_sugar_transport-like"/>
</dbReference>
<dbReference type="Proteomes" id="UP000078237">
    <property type="component" value="Unassembled WGS sequence"/>
</dbReference>
<dbReference type="VEuPathDB" id="FungiDB:MMYC01_210231"/>
<comment type="caution">
    <text evidence="8">The sequence shown here is derived from an EMBL/GenBank/DDBJ whole genome shotgun (WGS) entry which is preliminary data.</text>
</comment>
<sequence>MPGGASPPAGSGDVSRVKAPVTLKAYIMCVFAAFGGIFFGYHSVLSAWKKSLITSILSAGAFFGAVIAGGLADWLGRRFTVILGCAVFIVGVVLQTASAGLGLIVAGRLVAGFGVGFVSAIIILYISEIAPRKVRGAIVSGYQFCICMGLLFASAVDYGTQERTNSALILALGLFLLPESPRFFVKKGQLDKAAITLARLRDQPVDSSYIQGELAEVVANHEHEMSAVSQGNFIQAWANCFRGSLWDSSSYLRRTVLGTSMQMMTDCNFVFYFGITFFQQLGTIQNAFPISLITTLVNVCSTPISFYTM</sequence>
<feature type="transmembrane region" description="Helical" evidence="6">
    <location>
        <begin position="51"/>
        <end position="72"/>
    </location>
</feature>